<proteinExistence type="predicted"/>
<dbReference type="Proteomes" id="UP000737113">
    <property type="component" value="Unassembled WGS sequence"/>
</dbReference>
<feature type="transmembrane region" description="Helical" evidence="1">
    <location>
        <begin position="63"/>
        <end position="83"/>
    </location>
</feature>
<accession>A0A972JJ67</accession>
<dbReference type="Pfam" id="PF11804">
    <property type="entry name" value="DUF3325"/>
    <property type="match status" value="1"/>
</dbReference>
<feature type="transmembrane region" description="Helical" evidence="1">
    <location>
        <begin position="39"/>
        <end position="56"/>
    </location>
</feature>
<keyword evidence="1" id="KW-1133">Transmembrane helix</keyword>
<evidence type="ECO:0000313" key="2">
    <source>
        <dbReference type="EMBL" id="NMH65813.1"/>
    </source>
</evidence>
<evidence type="ECO:0000256" key="1">
    <source>
        <dbReference type="SAM" id="Phobius"/>
    </source>
</evidence>
<dbReference type="InterPro" id="IPR021762">
    <property type="entry name" value="DUF3325"/>
</dbReference>
<dbReference type="EMBL" id="JAAXYH010000007">
    <property type="protein sequence ID" value="NMH65813.1"/>
    <property type="molecule type" value="Genomic_DNA"/>
</dbReference>
<protein>
    <submittedName>
        <fullName evidence="2">DUF3325 domain-containing protein</fullName>
    </submittedName>
</protein>
<reference evidence="2" key="1">
    <citation type="submission" date="2020-04" db="EMBL/GenBank/DDBJ databases">
        <title>Description of Shewanella salipaludis sp. nov., isolated from a salt marsh.</title>
        <authorList>
            <person name="Park S."/>
            <person name="Yoon J.-H."/>
        </authorList>
    </citation>
    <scope>NUCLEOTIDE SEQUENCE</scope>
    <source>
        <strain evidence="2">SHSM-M6</strain>
    </source>
</reference>
<sequence length="109" mass="11551">MIPALMGLSYLGLALLALAKFGHFREVFARAPSAAQSRGLSYAGSLLLATVFILCGQRFGWGYGSLVFMGLASLSGFLCIMNLSFCARLMPGAMWVTGSVSALLALNCY</sequence>
<evidence type="ECO:0000313" key="3">
    <source>
        <dbReference type="Proteomes" id="UP000737113"/>
    </source>
</evidence>
<gene>
    <name evidence="2" type="ORF">HC757_11655</name>
</gene>
<dbReference type="AlphaFoldDB" id="A0A972JJ67"/>
<keyword evidence="1" id="KW-0472">Membrane</keyword>
<organism evidence="2 3">
    <name type="scientific">Shewanella salipaludis</name>
    <dbReference type="NCBI Taxonomy" id="2723052"/>
    <lineage>
        <taxon>Bacteria</taxon>
        <taxon>Pseudomonadati</taxon>
        <taxon>Pseudomonadota</taxon>
        <taxon>Gammaproteobacteria</taxon>
        <taxon>Alteromonadales</taxon>
        <taxon>Shewanellaceae</taxon>
        <taxon>Shewanella</taxon>
    </lineage>
</organism>
<name>A0A972JJ67_9GAMM</name>
<comment type="caution">
    <text evidence="2">The sequence shown here is derived from an EMBL/GenBank/DDBJ whole genome shotgun (WGS) entry which is preliminary data.</text>
</comment>
<keyword evidence="3" id="KW-1185">Reference proteome</keyword>
<keyword evidence="1" id="KW-0812">Transmembrane</keyword>